<evidence type="ECO:0000256" key="1">
    <source>
        <dbReference type="SAM" id="Phobius"/>
    </source>
</evidence>
<keyword evidence="1" id="KW-1133">Transmembrane helix</keyword>
<name>A0A4Y9M8A0_9BRAD</name>
<proteinExistence type="predicted"/>
<reference evidence="2 3" key="1">
    <citation type="submission" date="2019-03" db="EMBL/GenBank/DDBJ databases">
        <title>Bradyrhizobium diversity isolated from nodules of Chamaecrista fasciculata.</title>
        <authorList>
            <person name="Klepa M.S."/>
            <person name="Urquiaga M.O."/>
            <person name="Hungria M."/>
            <person name="Delamuta J.R."/>
        </authorList>
    </citation>
    <scope>NUCLEOTIDE SEQUENCE [LARGE SCALE GENOMIC DNA]</scope>
    <source>
        <strain evidence="2 3">CNPSo 3448</strain>
    </source>
</reference>
<feature type="transmembrane region" description="Helical" evidence="1">
    <location>
        <begin position="18"/>
        <end position="38"/>
    </location>
</feature>
<keyword evidence="3" id="KW-1185">Reference proteome</keyword>
<protein>
    <submittedName>
        <fullName evidence="2">Uncharacterized protein</fullName>
    </submittedName>
</protein>
<keyword evidence="1" id="KW-0812">Transmembrane</keyword>
<organism evidence="2 3">
    <name type="scientific">Bradyrhizobium niftali</name>
    <dbReference type="NCBI Taxonomy" id="2560055"/>
    <lineage>
        <taxon>Bacteria</taxon>
        <taxon>Pseudomonadati</taxon>
        <taxon>Pseudomonadota</taxon>
        <taxon>Alphaproteobacteria</taxon>
        <taxon>Hyphomicrobiales</taxon>
        <taxon>Nitrobacteraceae</taxon>
        <taxon>Bradyrhizobium</taxon>
    </lineage>
</organism>
<keyword evidence="1" id="KW-0472">Membrane</keyword>
<dbReference type="EMBL" id="SPQT01000001">
    <property type="protein sequence ID" value="TFV51257.1"/>
    <property type="molecule type" value="Genomic_DNA"/>
</dbReference>
<dbReference type="Gene3D" id="3.40.50.2300">
    <property type="match status" value="2"/>
</dbReference>
<sequence>MTVTVAAIISLDGLTSGAIYALIALALLIVFTVTRVILVPQGQFVTYAALTFRIALREAIEATRELHATAGVFNFSPNDHAGLDKRAAVVVRVDGGKWILED</sequence>
<gene>
    <name evidence="2" type="ORF">E4K65_04065</name>
</gene>
<evidence type="ECO:0000313" key="2">
    <source>
        <dbReference type="EMBL" id="TFV51257.1"/>
    </source>
</evidence>
<dbReference type="AlphaFoldDB" id="A0A4Y9M8A0"/>
<comment type="caution">
    <text evidence="2">The sequence shown here is derived from an EMBL/GenBank/DDBJ whole genome shotgun (WGS) entry which is preliminary data.</text>
</comment>
<evidence type="ECO:0000313" key="3">
    <source>
        <dbReference type="Proteomes" id="UP000297966"/>
    </source>
</evidence>
<dbReference type="OrthoDB" id="9791590at2"/>
<dbReference type="Proteomes" id="UP000297966">
    <property type="component" value="Unassembled WGS sequence"/>
</dbReference>
<accession>A0A4Y9M8A0</accession>